<keyword evidence="6" id="KW-0175">Coiled coil</keyword>
<comment type="caution">
    <text evidence="8">The sequence shown here is derived from an EMBL/GenBank/DDBJ whole genome shotgun (WGS) entry which is preliminary data.</text>
</comment>
<dbReference type="Pfam" id="PF01145">
    <property type="entry name" value="Band_7"/>
    <property type="match status" value="1"/>
</dbReference>
<evidence type="ECO:0000256" key="2">
    <source>
        <dbReference type="ARBA" id="ARBA00007161"/>
    </source>
</evidence>
<keyword evidence="4" id="KW-0472">Membrane</keyword>
<dbReference type="SUPFAM" id="SSF117892">
    <property type="entry name" value="Band 7/SPFH domain"/>
    <property type="match status" value="1"/>
</dbReference>
<evidence type="ECO:0000259" key="7">
    <source>
        <dbReference type="Pfam" id="PF01145"/>
    </source>
</evidence>
<dbReference type="OMA" id="IHDQTGM"/>
<dbReference type="PANTHER" id="PTHR13806:SF31">
    <property type="entry name" value="FLOTILLIN-LIKE PROTEIN 1-RELATED"/>
    <property type="match status" value="1"/>
</dbReference>
<feature type="coiled-coil region" evidence="6">
    <location>
        <begin position="280"/>
        <end position="333"/>
    </location>
</feature>
<comment type="similarity">
    <text evidence="2 5">Belongs to the band 7/mec-2 family. Flotillin subfamily.</text>
</comment>
<proteinExistence type="inferred from homology"/>
<feature type="domain" description="Band 7" evidence="7">
    <location>
        <begin position="95"/>
        <end position="251"/>
    </location>
</feature>
<dbReference type="OrthoDB" id="6080404at2759"/>
<comment type="subcellular location">
    <subcellularLocation>
        <location evidence="1">Cell membrane</location>
    </subcellularLocation>
</comment>
<accession>A0A0V0QYN4</accession>
<gene>
    <name evidence="8" type="ORF">PPERSA_09350</name>
</gene>
<dbReference type="PANTHER" id="PTHR13806">
    <property type="entry name" value="FLOTILLIN-RELATED"/>
    <property type="match status" value="1"/>
</dbReference>
<dbReference type="AlphaFoldDB" id="A0A0V0QYN4"/>
<name>A0A0V0QYN4_PSEPJ</name>
<dbReference type="GO" id="GO:0005886">
    <property type="term" value="C:plasma membrane"/>
    <property type="evidence" value="ECO:0007669"/>
    <property type="project" value="UniProtKB-SubCell"/>
</dbReference>
<evidence type="ECO:0000256" key="5">
    <source>
        <dbReference type="RuleBase" id="RU366054"/>
    </source>
</evidence>
<evidence type="ECO:0000256" key="6">
    <source>
        <dbReference type="SAM" id="Coils"/>
    </source>
</evidence>
<protein>
    <recommendedName>
        <fullName evidence="7">Band 7 domain-containing protein</fullName>
    </recommendedName>
</protein>
<dbReference type="Proteomes" id="UP000054937">
    <property type="component" value="Unassembled WGS sequence"/>
</dbReference>
<sequence length="532" mass="61656">MNQNNPDNLNKNYSFSPNQQQFNQHQNQQMNNPNQQKQQKDELLTQLTNTAIKIGVPLLLGAGALLFISKSYKISRANEYIVKTGMFINDLVVSKKTFKLPLQEIAYVDMTPKSYQFVLHSMSKEKMEFILPCVFTIGPKDDYEQIKKFAKYLLFEEESKVQEIIRGMVEGETRVLAANMSIEDIFKGRTEFKQEIINNVQHELEKLGLFVVNANIKELQDSKDSRYFSYLSQKVSADAENQAKIDISEARKIGEIGEKLRQGEQRQRVIEIESQTQVYENQKQQDIANSQTELEKKKAEFRQITNIANIESEKNAERRQEEMQMEVEKFRQLREIEKLRATQFSEAKVQAEISQENAKGQAQAIKQIADAEMYKEQRKADAVLYSKQKEAEGINAIYEAQAQGLSELLKSFNYDTKAALSFMMIEKDIYQKLAEQNAKAIQGLNPKISIWNTGESNNNTYDSISGLMKSIPPIVETLQEQTDIKFPDWMLKSNSEQKQMWESLNEEQKNKMAKQFFDKKEQLQQKQKNDQQ</sequence>
<evidence type="ECO:0000313" key="8">
    <source>
        <dbReference type="EMBL" id="KRX07136.1"/>
    </source>
</evidence>
<dbReference type="CDD" id="cd03399">
    <property type="entry name" value="SPFH_flotillin"/>
    <property type="match status" value="1"/>
</dbReference>
<organism evidence="8 9">
    <name type="scientific">Pseudocohnilembus persalinus</name>
    <name type="common">Ciliate</name>
    <dbReference type="NCBI Taxonomy" id="266149"/>
    <lineage>
        <taxon>Eukaryota</taxon>
        <taxon>Sar</taxon>
        <taxon>Alveolata</taxon>
        <taxon>Ciliophora</taxon>
        <taxon>Intramacronucleata</taxon>
        <taxon>Oligohymenophorea</taxon>
        <taxon>Scuticociliatia</taxon>
        <taxon>Philasterida</taxon>
        <taxon>Pseudocohnilembidae</taxon>
        <taxon>Pseudocohnilembus</taxon>
    </lineage>
</organism>
<dbReference type="InterPro" id="IPR001107">
    <property type="entry name" value="Band_7"/>
</dbReference>
<dbReference type="EMBL" id="LDAU01000087">
    <property type="protein sequence ID" value="KRX07136.1"/>
    <property type="molecule type" value="Genomic_DNA"/>
</dbReference>
<evidence type="ECO:0000256" key="4">
    <source>
        <dbReference type="ARBA" id="ARBA00023136"/>
    </source>
</evidence>
<dbReference type="InParanoid" id="A0A0V0QYN4"/>
<dbReference type="InterPro" id="IPR036013">
    <property type="entry name" value="Band_7/SPFH_dom_sf"/>
</dbReference>
<keyword evidence="3" id="KW-1003">Cell membrane</keyword>
<dbReference type="Gene3D" id="3.30.479.30">
    <property type="entry name" value="Band 7 domain"/>
    <property type="match status" value="1"/>
</dbReference>
<reference evidence="8 9" key="1">
    <citation type="journal article" date="2015" name="Sci. Rep.">
        <title>Genome of the facultative scuticociliatosis pathogen Pseudocohnilembus persalinus provides insight into its virulence through horizontal gene transfer.</title>
        <authorList>
            <person name="Xiong J."/>
            <person name="Wang G."/>
            <person name="Cheng J."/>
            <person name="Tian M."/>
            <person name="Pan X."/>
            <person name="Warren A."/>
            <person name="Jiang C."/>
            <person name="Yuan D."/>
            <person name="Miao W."/>
        </authorList>
    </citation>
    <scope>NUCLEOTIDE SEQUENCE [LARGE SCALE GENOMIC DNA]</scope>
    <source>
        <strain evidence="8">36N120E</strain>
    </source>
</reference>
<dbReference type="InterPro" id="IPR027705">
    <property type="entry name" value="Flotillin_fam"/>
</dbReference>
<evidence type="ECO:0000256" key="1">
    <source>
        <dbReference type="ARBA" id="ARBA00004236"/>
    </source>
</evidence>
<evidence type="ECO:0000256" key="3">
    <source>
        <dbReference type="ARBA" id="ARBA00022475"/>
    </source>
</evidence>
<keyword evidence="9" id="KW-1185">Reference proteome</keyword>
<evidence type="ECO:0000313" key="9">
    <source>
        <dbReference type="Proteomes" id="UP000054937"/>
    </source>
</evidence>